<dbReference type="AlphaFoldDB" id="A0A0A0I771"/>
<comment type="caution">
    <text evidence="1">The sequence shown here is derived from an EMBL/GenBank/DDBJ whole genome shotgun (WGS) entry which is preliminary data.</text>
</comment>
<protein>
    <submittedName>
        <fullName evidence="1">Uncharacterized protein</fullName>
    </submittedName>
</protein>
<evidence type="ECO:0000313" key="1">
    <source>
        <dbReference type="EMBL" id="KGM96448.1"/>
    </source>
</evidence>
<dbReference type="EMBL" id="JENJ01000022">
    <property type="protein sequence ID" value="KGM96448.1"/>
    <property type="molecule type" value="Genomic_DNA"/>
</dbReference>
<organism evidence="1 2">
    <name type="scientific">Clostridium novyi A str. 4552</name>
    <dbReference type="NCBI Taxonomy" id="1444289"/>
    <lineage>
        <taxon>Bacteria</taxon>
        <taxon>Bacillati</taxon>
        <taxon>Bacillota</taxon>
        <taxon>Clostridia</taxon>
        <taxon>Eubacteriales</taxon>
        <taxon>Clostridiaceae</taxon>
        <taxon>Clostridium</taxon>
    </lineage>
</organism>
<dbReference type="RefSeq" id="WP_039254847.1">
    <property type="nucleotide sequence ID" value="NZ_JENJ01000022.1"/>
</dbReference>
<accession>A0A0A0I771</accession>
<proteinExistence type="predicted"/>
<sequence>MILVDNSHKYRDYGSKDIPSEIYGDVTIYGNLREGEEINIYNLNVHGIFIIDIGEGHINIYNSNFNKILTLSAGFNTVEVWDDSIINNLCFQLKKPTHFKVCGNKVMVNNIMLNNLEYNNVKFSGNLKNTKIIKQKTPLLLPVTDYDEVKHELILYKENRFSKQFYDENISHIDVKIVKEENKVLRALKKFIKVFNK</sequence>
<gene>
    <name evidence="1" type="ORF">Z968_06485</name>
</gene>
<evidence type="ECO:0000313" key="2">
    <source>
        <dbReference type="Proteomes" id="UP000030012"/>
    </source>
</evidence>
<dbReference type="Proteomes" id="UP000030012">
    <property type="component" value="Unassembled WGS sequence"/>
</dbReference>
<name>A0A0A0I771_CLONO</name>
<reference evidence="1 2" key="1">
    <citation type="submission" date="2014-01" db="EMBL/GenBank/DDBJ databases">
        <title>Plasmidome dynamics in the species complex Clostridium novyi sensu lato converts strains of independent lineages into distinctly different pathogens.</title>
        <authorList>
            <person name="Skarin H."/>
            <person name="Segerman B."/>
        </authorList>
    </citation>
    <scope>NUCLEOTIDE SEQUENCE [LARGE SCALE GENOMIC DNA]</scope>
    <source>
        <strain evidence="1 2">4552</strain>
    </source>
</reference>